<protein>
    <submittedName>
        <fullName evidence="1">Uncharacterized protein</fullName>
    </submittedName>
</protein>
<feature type="non-terminal residue" evidence="1">
    <location>
        <position position="123"/>
    </location>
</feature>
<feature type="non-terminal residue" evidence="1">
    <location>
        <position position="1"/>
    </location>
</feature>
<proteinExistence type="predicted"/>
<organism evidence="1">
    <name type="scientific">Nothobranchius kuhntae</name>
    <name type="common">Beira killifish</name>
    <dbReference type="NCBI Taxonomy" id="321403"/>
    <lineage>
        <taxon>Eukaryota</taxon>
        <taxon>Metazoa</taxon>
        <taxon>Chordata</taxon>
        <taxon>Craniata</taxon>
        <taxon>Vertebrata</taxon>
        <taxon>Euteleostomi</taxon>
        <taxon>Actinopterygii</taxon>
        <taxon>Neopterygii</taxon>
        <taxon>Teleostei</taxon>
        <taxon>Neoteleostei</taxon>
        <taxon>Acanthomorphata</taxon>
        <taxon>Ovalentaria</taxon>
        <taxon>Atherinomorphae</taxon>
        <taxon>Cyprinodontiformes</taxon>
        <taxon>Nothobranchiidae</taxon>
        <taxon>Nothobranchius</taxon>
    </lineage>
</organism>
<dbReference type="AlphaFoldDB" id="A0A1A8J5X0"/>
<evidence type="ECO:0000313" key="1">
    <source>
        <dbReference type="EMBL" id="SBR05075.1"/>
    </source>
</evidence>
<accession>A0A1A8J5X0</accession>
<reference evidence="1" key="2">
    <citation type="submission" date="2016-06" db="EMBL/GenBank/DDBJ databases">
        <title>The genome of a short-lived fish provides insights into sex chromosome evolution and the genetic control of aging.</title>
        <authorList>
            <person name="Reichwald K."/>
            <person name="Felder M."/>
            <person name="Petzold A."/>
            <person name="Koch P."/>
            <person name="Groth M."/>
            <person name="Platzer M."/>
        </authorList>
    </citation>
    <scope>NUCLEOTIDE SEQUENCE</scope>
    <source>
        <tissue evidence="1">Brain</tissue>
    </source>
</reference>
<sequence length="123" mass="14090">KWQPTITSVIRGPAEDVLPVHQTRTVDEAVLHRSHQVHPDLFNHRVVLWSRDMRRLQHAVRSTEKFIGCKLPYRTCTPPGHLGVQVGSQQTRLTLDSLFDSLPSGRRFQSIRTRTSRTFPSAV</sequence>
<gene>
    <name evidence="1" type="primary">CR392001.1</name>
</gene>
<dbReference type="EMBL" id="HAED01018630">
    <property type="protein sequence ID" value="SBR05075.1"/>
    <property type="molecule type" value="Transcribed_RNA"/>
</dbReference>
<name>A0A1A8J5X0_NOTKU</name>
<reference evidence="1" key="1">
    <citation type="submission" date="2016-05" db="EMBL/GenBank/DDBJ databases">
        <authorList>
            <person name="Lavstsen T."/>
            <person name="Jespersen J.S."/>
        </authorList>
    </citation>
    <scope>NUCLEOTIDE SEQUENCE</scope>
    <source>
        <tissue evidence="1">Brain</tissue>
    </source>
</reference>